<proteinExistence type="predicted"/>
<evidence type="ECO:0000256" key="1">
    <source>
        <dbReference type="SAM" id="MobiDB-lite"/>
    </source>
</evidence>
<keyword evidence="3" id="KW-1185">Reference proteome</keyword>
<dbReference type="WBParaSite" id="Gr19_v10_g14245.t2">
    <property type="protein sequence ID" value="Gr19_v10_g14245.t2"/>
    <property type="gene ID" value="Gr19_v10_g14245"/>
</dbReference>
<feature type="chain" id="PRO_5038031328" evidence="2">
    <location>
        <begin position="19"/>
        <end position="358"/>
    </location>
</feature>
<keyword evidence="2" id="KW-0732">Signal</keyword>
<evidence type="ECO:0000256" key="2">
    <source>
        <dbReference type="SAM" id="SignalP"/>
    </source>
</evidence>
<organism evidence="3 4">
    <name type="scientific">Globodera rostochiensis</name>
    <name type="common">Golden nematode worm</name>
    <name type="synonym">Heterodera rostochiensis</name>
    <dbReference type="NCBI Taxonomy" id="31243"/>
    <lineage>
        <taxon>Eukaryota</taxon>
        <taxon>Metazoa</taxon>
        <taxon>Ecdysozoa</taxon>
        <taxon>Nematoda</taxon>
        <taxon>Chromadorea</taxon>
        <taxon>Rhabditida</taxon>
        <taxon>Tylenchina</taxon>
        <taxon>Tylenchomorpha</taxon>
        <taxon>Tylenchoidea</taxon>
        <taxon>Heteroderidae</taxon>
        <taxon>Heteroderinae</taxon>
        <taxon>Globodera</taxon>
    </lineage>
</organism>
<protein>
    <submittedName>
        <fullName evidence="4">Uncharacterized protein</fullName>
    </submittedName>
</protein>
<reference evidence="4" key="1">
    <citation type="submission" date="2022-11" db="UniProtKB">
        <authorList>
            <consortium name="WormBaseParasite"/>
        </authorList>
    </citation>
    <scope>IDENTIFICATION</scope>
</reference>
<dbReference type="AlphaFoldDB" id="A0A914H5R0"/>
<dbReference type="PRINTS" id="PR01217">
    <property type="entry name" value="PRICHEXTENSN"/>
</dbReference>
<name>A0A914H5R0_GLORO</name>
<feature type="compositionally biased region" description="Low complexity" evidence="1">
    <location>
        <begin position="173"/>
        <end position="216"/>
    </location>
</feature>
<accession>A0A914H5R0</accession>
<dbReference type="Proteomes" id="UP000887572">
    <property type="component" value="Unplaced"/>
</dbReference>
<feature type="signal peptide" evidence="2">
    <location>
        <begin position="1"/>
        <end position="18"/>
    </location>
</feature>
<feature type="region of interest" description="Disordered" evidence="1">
    <location>
        <begin position="173"/>
        <end position="218"/>
    </location>
</feature>
<evidence type="ECO:0000313" key="4">
    <source>
        <dbReference type="WBParaSite" id="Gr19_v10_g14245.t2"/>
    </source>
</evidence>
<evidence type="ECO:0000313" key="3">
    <source>
        <dbReference type="Proteomes" id="UP000887572"/>
    </source>
</evidence>
<sequence>MFFLTIISLFICINVAETALNLSEVEMLDKSIPKERTIKIRGNVTYIKRSGDSNVSHQSLPIFWPQTGLQSLPFDHDRSVVNHRFTNIPSSPFYPVEPAAQNGGPPSMFNAAYPIGPPPQPMPPAYATFPQPPSTGPTTSCECCCCPSAASRNCPCLQNCHPPCCGVTQTTTPTPTTTTAKTTTEKTTTIDPRETTTTTTEKTPTTIPTTLSSTTTNPHRNPPSCCPPMIINCPNNRAPCFMNGGGCSTGPCIFPPFIDGTGGYPVGLPTYPGGYPAVPSFPGVPMPNYAPGGGHYPTVPENGQAPTSKEDEIFKANFRRDRPSSDLGEPKKMTSSGTANLEFFPSILISFGVLFVLF</sequence>